<evidence type="ECO:0000256" key="3">
    <source>
        <dbReference type="ARBA" id="ARBA00022692"/>
    </source>
</evidence>
<reference evidence="9" key="1">
    <citation type="submission" date="2021-03" db="EMBL/GenBank/DDBJ databases">
        <title>Comparative genomics and phylogenomic investigation of the class Geoglossomycetes provide insights into ecological specialization and systematics.</title>
        <authorList>
            <person name="Melie T."/>
            <person name="Pirro S."/>
            <person name="Miller A.N."/>
            <person name="Quandt A."/>
        </authorList>
    </citation>
    <scope>NUCLEOTIDE SEQUENCE</scope>
    <source>
        <strain evidence="9">CAQ_001_2017</strain>
    </source>
</reference>
<comment type="subcellular location">
    <subcellularLocation>
        <location evidence="1">Membrane</location>
        <topology evidence="1">Multi-pass membrane protein</topology>
    </subcellularLocation>
</comment>
<dbReference type="EMBL" id="JAGHQM010003394">
    <property type="protein sequence ID" value="KAH0544330.1"/>
    <property type="molecule type" value="Genomic_DNA"/>
</dbReference>
<feature type="transmembrane region" description="Helical" evidence="7">
    <location>
        <begin position="45"/>
        <end position="62"/>
    </location>
</feature>
<protein>
    <recommendedName>
        <fullName evidence="8">EXPERA domain-containing protein</fullName>
    </recommendedName>
</protein>
<feature type="transmembrane region" description="Helical" evidence="7">
    <location>
        <begin position="189"/>
        <end position="211"/>
    </location>
</feature>
<comment type="caution">
    <text evidence="9">The sequence shown here is derived from an EMBL/GenBank/DDBJ whole genome shotgun (WGS) entry which is preliminary data.</text>
</comment>
<evidence type="ECO:0000256" key="4">
    <source>
        <dbReference type="ARBA" id="ARBA00022989"/>
    </source>
</evidence>
<evidence type="ECO:0000313" key="9">
    <source>
        <dbReference type="EMBL" id="KAH0544330.1"/>
    </source>
</evidence>
<accession>A0A9P8IAZ3</accession>
<feature type="domain" description="EXPERA" evidence="8">
    <location>
        <begin position="44"/>
        <end position="210"/>
    </location>
</feature>
<keyword evidence="4 6" id="KW-1133">Transmembrane helix</keyword>
<dbReference type="GO" id="GO:0016125">
    <property type="term" value="P:sterol metabolic process"/>
    <property type="evidence" value="ECO:0007669"/>
    <property type="project" value="InterPro"/>
</dbReference>
<dbReference type="PANTHER" id="PTHR14207">
    <property type="entry name" value="STEROL ISOMERASE"/>
    <property type="match status" value="1"/>
</dbReference>
<feature type="transmembrane region" description="Helical" evidence="7">
    <location>
        <begin position="152"/>
        <end position="169"/>
    </location>
</feature>
<evidence type="ECO:0000256" key="1">
    <source>
        <dbReference type="ARBA" id="ARBA00004141"/>
    </source>
</evidence>
<evidence type="ECO:0000313" key="10">
    <source>
        <dbReference type="Proteomes" id="UP000750711"/>
    </source>
</evidence>
<dbReference type="PANTHER" id="PTHR14207:SF1">
    <property type="entry name" value="EMOPAMIL-BINDING PROTEIN-LIKE"/>
    <property type="match status" value="1"/>
</dbReference>
<dbReference type="GO" id="GO:0005783">
    <property type="term" value="C:endoplasmic reticulum"/>
    <property type="evidence" value="ECO:0007669"/>
    <property type="project" value="TreeGrafter"/>
</dbReference>
<name>A0A9P8IAZ3_9PEZI</name>
<evidence type="ECO:0000256" key="7">
    <source>
        <dbReference type="SAM" id="Phobius"/>
    </source>
</evidence>
<keyword evidence="5 6" id="KW-0472">Membrane</keyword>
<keyword evidence="10" id="KW-1185">Reference proteome</keyword>
<comment type="similarity">
    <text evidence="2">Belongs to the EBP family.</text>
</comment>
<dbReference type="InterPro" id="IPR033118">
    <property type="entry name" value="EXPERA"/>
</dbReference>
<dbReference type="InterPro" id="IPR007905">
    <property type="entry name" value="EBP"/>
</dbReference>
<evidence type="ECO:0000259" key="8">
    <source>
        <dbReference type="PROSITE" id="PS51751"/>
    </source>
</evidence>
<proteinExistence type="inferred from homology"/>
<sequence length="243" mass="27381">MAVDAPSTLVIDTTTVVSLFCTFLILVAAYGAARRVLPADTAPKLRVLFVWHLFDALIHSTYEASYLYNCFFTYADGLPNPTNFLNHPNRAYGAAYGSSPTAKLWQEYGKADKRWMYADLSTISLELLTVFGAGPLAAWICWLIAKGDRTGKLWFLCVVLATAELYGGFMTFCPEWLSGSQNLDTSNFMYLWVYLFFFNMLWVFIPFWILYEAHGQISRAFKSSSGYYSNNTNRQGAAAKKAL</sequence>
<evidence type="ECO:0000256" key="5">
    <source>
        <dbReference type="ARBA" id="ARBA00023136"/>
    </source>
</evidence>
<evidence type="ECO:0000256" key="6">
    <source>
        <dbReference type="PROSITE-ProRule" id="PRU01087"/>
    </source>
</evidence>
<dbReference type="AlphaFoldDB" id="A0A9P8IAZ3"/>
<dbReference type="GO" id="GO:0047750">
    <property type="term" value="F:cholestenol delta-isomerase activity"/>
    <property type="evidence" value="ECO:0007669"/>
    <property type="project" value="InterPro"/>
</dbReference>
<organism evidence="9 10">
    <name type="scientific">Trichoglossum hirsutum</name>
    <dbReference type="NCBI Taxonomy" id="265104"/>
    <lineage>
        <taxon>Eukaryota</taxon>
        <taxon>Fungi</taxon>
        <taxon>Dikarya</taxon>
        <taxon>Ascomycota</taxon>
        <taxon>Pezizomycotina</taxon>
        <taxon>Geoglossomycetes</taxon>
        <taxon>Geoglossales</taxon>
        <taxon>Geoglossaceae</taxon>
        <taxon>Trichoglossum</taxon>
    </lineage>
</organism>
<dbReference type="Pfam" id="PF05241">
    <property type="entry name" value="EBP"/>
    <property type="match status" value="1"/>
</dbReference>
<evidence type="ECO:0000256" key="2">
    <source>
        <dbReference type="ARBA" id="ARBA00008337"/>
    </source>
</evidence>
<feature type="transmembrane region" description="Helical" evidence="7">
    <location>
        <begin position="123"/>
        <end position="145"/>
    </location>
</feature>
<keyword evidence="3 6" id="KW-0812">Transmembrane</keyword>
<dbReference type="Proteomes" id="UP000750711">
    <property type="component" value="Unassembled WGS sequence"/>
</dbReference>
<feature type="transmembrane region" description="Helical" evidence="7">
    <location>
        <begin position="15"/>
        <end position="33"/>
    </location>
</feature>
<dbReference type="GO" id="GO:0016020">
    <property type="term" value="C:membrane"/>
    <property type="evidence" value="ECO:0007669"/>
    <property type="project" value="UniProtKB-SubCell"/>
</dbReference>
<dbReference type="PROSITE" id="PS51751">
    <property type="entry name" value="EXPERA"/>
    <property type="match status" value="1"/>
</dbReference>
<gene>
    <name evidence="9" type="ORF">GP486_008523</name>
</gene>